<sequence>MLKIEDLDLDMIASVMQDDGSMGVSYYLNTDTKEVILAGASEDFAVGQRRSPGGRAAPVHVG</sequence>
<reference evidence="1 2" key="1">
    <citation type="submission" date="2019-07" db="EMBL/GenBank/DDBJ databases">
        <title>Analysis of the biochemical properties, biological activity and biotechnological potential of siderophores and biosurfactants produced by Antarctic psychrotolerant bacteria.</title>
        <authorList>
            <person name="Styczynski M."/>
            <person name="Krucon T."/>
            <person name="Decewicz P."/>
            <person name="Dziewit L."/>
        </authorList>
    </citation>
    <scope>NUCLEOTIDE SEQUENCE [LARGE SCALE GENOMIC DNA]</scope>
    <source>
        <strain evidence="1 2">ANT_H27</strain>
    </source>
</reference>
<evidence type="ECO:0000313" key="1">
    <source>
        <dbReference type="EMBL" id="KAA0975902.1"/>
    </source>
</evidence>
<dbReference type="RefSeq" id="WP_149619991.1">
    <property type="nucleotide sequence ID" value="NZ_VOBL01000013.1"/>
</dbReference>
<comment type="caution">
    <text evidence="1">The sequence shown here is derived from an EMBL/GenBank/DDBJ whole genome shotgun (WGS) entry which is preliminary data.</text>
</comment>
<protein>
    <submittedName>
        <fullName evidence="1">Uncharacterized protein</fullName>
    </submittedName>
</protein>
<evidence type="ECO:0000313" key="2">
    <source>
        <dbReference type="Proteomes" id="UP000323856"/>
    </source>
</evidence>
<name>A0A5B0EC56_9MICC</name>
<gene>
    <name evidence="1" type="ORF">FQ154_12635</name>
</gene>
<accession>A0A5B0EC56</accession>
<proteinExistence type="predicted"/>
<dbReference type="Proteomes" id="UP000323856">
    <property type="component" value="Unassembled WGS sequence"/>
</dbReference>
<dbReference type="AlphaFoldDB" id="A0A5B0EC56"/>
<dbReference type="EMBL" id="VOBL01000013">
    <property type="protein sequence ID" value="KAA0975902.1"/>
    <property type="molecule type" value="Genomic_DNA"/>
</dbReference>
<organism evidence="1 2">
    <name type="scientific">Paeniglutamicibacter gangotriensis</name>
    <dbReference type="NCBI Taxonomy" id="254787"/>
    <lineage>
        <taxon>Bacteria</taxon>
        <taxon>Bacillati</taxon>
        <taxon>Actinomycetota</taxon>
        <taxon>Actinomycetes</taxon>
        <taxon>Micrococcales</taxon>
        <taxon>Micrococcaceae</taxon>
        <taxon>Paeniglutamicibacter</taxon>
    </lineage>
</organism>